<proteinExistence type="predicted"/>
<dbReference type="Proteomes" id="UP000675121">
    <property type="component" value="Unassembled WGS sequence"/>
</dbReference>
<dbReference type="AlphaFoldDB" id="A0A9N8N3M4"/>
<feature type="transmembrane region" description="Helical" evidence="1">
    <location>
        <begin position="12"/>
        <end position="34"/>
    </location>
</feature>
<evidence type="ECO:0000313" key="3">
    <source>
        <dbReference type="Proteomes" id="UP000675121"/>
    </source>
</evidence>
<organism evidence="2 3">
    <name type="scientific">Paraburkholderia domus</name>
    <dbReference type="NCBI Taxonomy" id="2793075"/>
    <lineage>
        <taxon>Bacteria</taxon>
        <taxon>Pseudomonadati</taxon>
        <taxon>Pseudomonadota</taxon>
        <taxon>Betaproteobacteria</taxon>
        <taxon>Burkholderiales</taxon>
        <taxon>Burkholderiaceae</taxon>
        <taxon>Paraburkholderia</taxon>
    </lineage>
</organism>
<sequence>MKPLTVDMLRAHLMAASLTAMGTEVLAFLALLVLPVSQQVFSSTRFQLLALALIVSGVIVMRQIAHAAFDLAIQDHHATRAGRPFLIEADCPRRWFVVLHLRFTGRPFVLVGH</sequence>
<gene>
    <name evidence="2" type="ORF">R70211_06099</name>
</gene>
<comment type="caution">
    <text evidence="2">The sequence shown here is derived from an EMBL/GenBank/DDBJ whole genome shotgun (WGS) entry which is preliminary data.</text>
</comment>
<evidence type="ECO:0000313" key="2">
    <source>
        <dbReference type="EMBL" id="CAE6948194.1"/>
    </source>
</evidence>
<dbReference type="RefSeq" id="WP_201084116.1">
    <property type="nucleotide sequence ID" value="NZ_CAJNAS010000022.1"/>
</dbReference>
<feature type="transmembrane region" description="Helical" evidence="1">
    <location>
        <begin position="46"/>
        <end position="65"/>
    </location>
</feature>
<name>A0A9N8N3M4_9BURK</name>
<reference evidence="2" key="1">
    <citation type="submission" date="2021-02" db="EMBL/GenBank/DDBJ databases">
        <authorList>
            <person name="Vanwijnsberghe S."/>
        </authorList>
    </citation>
    <scope>NUCLEOTIDE SEQUENCE</scope>
    <source>
        <strain evidence="2">R-70211</strain>
    </source>
</reference>
<keyword evidence="3" id="KW-1185">Reference proteome</keyword>
<evidence type="ECO:0000256" key="1">
    <source>
        <dbReference type="SAM" id="Phobius"/>
    </source>
</evidence>
<keyword evidence="1" id="KW-0812">Transmembrane</keyword>
<dbReference type="EMBL" id="CAJNAS010000022">
    <property type="protein sequence ID" value="CAE6948194.1"/>
    <property type="molecule type" value="Genomic_DNA"/>
</dbReference>
<protein>
    <submittedName>
        <fullName evidence="2">Uncharacterized protein</fullName>
    </submittedName>
</protein>
<keyword evidence="1" id="KW-0472">Membrane</keyword>
<accession>A0A9N8N3M4</accession>
<keyword evidence="1" id="KW-1133">Transmembrane helix</keyword>